<dbReference type="PANTHER" id="PTHR38075:SF1">
    <property type="entry name" value="DUF4139 DOMAIN-CONTAINING PROTEIN"/>
    <property type="match status" value="1"/>
</dbReference>
<dbReference type="EMBL" id="FNOY01000020">
    <property type="protein sequence ID" value="SDY16156.1"/>
    <property type="molecule type" value="Genomic_DNA"/>
</dbReference>
<evidence type="ECO:0000256" key="1">
    <source>
        <dbReference type="SAM" id="SignalP"/>
    </source>
</evidence>
<feature type="chain" id="PRO_5011461949" description="DUF4139 domain-containing protein" evidence="1">
    <location>
        <begin position="24"/>
        <end position="478"/>
    </location>
</feature>
<dbReference type="PANTHER" id="PTHR38075">
    <property type="entry name" value="DUF4139 DOMAIN-CONTAINING PROTEIN"/>
    <property type="match status" value="1"/>
</dbReference>
<protein>
    <recommendedName>
        <fullName evidence="2">DUF4139 domain-containing protein</fullName>
    </recommendedName>
</protein>
<keyword evidence="4" id="KW-1185">Reference proteome</keyword>
<organism evidence="3 4">
    <name type="scientific">Nitrosomonas halophila</name>
    <dbReference type="NCBI Taxonomy" id="44576"/>
    <lineage>
        <taxon>Bacteria</taxon>
        <taxon>Pseudomonadati</taxon>
        <taxon>Pseudomonadota</taxon>
        <taxon>Betaproteobacteria</taxon>
        <taxon>Nitrosomonadales</taxon>
        <taxon>Nitrosomonadaceae</taxon>
        <taxon>Nitrosomonas</taxon>
    </lineage>
</organism>
<name>A0A1H3HKT2_9PROT</name>
<feature type="signal peptide" evidence="1">
    <location>
        <begin position="1"/>
        <end position="23"/>
    </location>
</feature>
<dbReference type="Pfam" id="PF13598">
    <property type="entry name" value="DUF4139"/>
    <property type="match status" value="1"/>
</dbReference>
<accession>A0A1H3HKT2</accession>
<dbReference type="Proteomes" id="UP000198640">
    <property type="component" value="Unassembled WGS sequence"/>
</dbReference>
<sequence length="478" mass="53631">MLKTLCASSLMLMLWSMPFHGFANQPEEKVTTVHDQKQVSVTIYNEDLALIKELRDIPLNKGMNHLAWREVSARIRPETALLRNLQQPTGFRLLEQNFDFDLLTPHKLLEKYLGRTVTILHTNPATGVETSESAVVLSTNEGIVLQFEDRIETGTPGRIAFPGVPDQLRDRPTLTLALVNPRAGKHQLELSYLTAGLSWQADYVAELNADDSQLDLNGLVTLVNRSGIAYRNARMQLVAGDVHLVQPETRYSRKMMAMAAEAADLPQMREEALFEYHLYTLSAPTTLADNQTKQVALMSATAIPLHKEFLLHGASHYYAGKVGEIGRQLKPAVYIQFDNQGEGLGVPLPRGVVRVYKHDTQGHTQFVGEDRIDHTAKNDQVRLKLGSAFDITADKIQTDFQRLTTTPQNVAESAYRIAIRNAHREAVTVRLQEPIPGDWTMLAESLPHTKPSANLAEWQVTVPANQETELTYRVRVKY</sequence>
<dbReference type="AlphaFoldDB" id="A0A1H3HKT2"/>
<dbReference type="OrthoDB" id="9808067at2"/>
<dbReference type="RefSeq" id="WP_090413557.1">
    <property type="nucleotide sequence ID" value="NZ_FNOY01000020.1"/>
</dbReference>
<keyword evidence="1" id="KW-0732">Signal</keyword>
<evidence type="ECO:0000313" key="3">
    <source>
        <dbReference type="EMBL" id="SDY16156.1"/>
    </source>
</evidence>
<reference evidence="3 4" key="1">
    <citation type="submission" date="2016-10" db="EMBL/GenBank/DDBJ databases">
        <authorList>
            <person name="de Groot N.N."/>
        </authorList>
    </citation>
    <scope>NUCLEOTIDE SEQUENCE [LARGE SCALE GENOMIC DNA]</scope>
    <source>
        <strain evidence="3 4">Nm1</strain>
    </source>
</reference>
<proteinExistence type="predicted"/>
<dbReference type="InterPro" id="IPR037291">
    <property type="entry name" value="DUF4139"/>
</dbReference>
<evidence type="ECO:0000313" key="4">
    <source>
        <dbReference type="Proteomes" id="UP000198640"/>
    </source>
</evidence>
<feature type="domain" description="DUF4139" evidence="2">
    <location>
        <begin position="188"/>
        <end position="478"/>
    </location>
</feature>
<evidence type="ECO:0000259" key="2">
    <source>
        <dbReference type="Pfam" id="PF13598"/>
    </source>
</evidence>
<gene>
    <name evidence="3" type="ORF">SAMN05421881_102042</name>
</gene>